<keyword evidence="8" id="KW-0106">Calcium</keyword>
<dbReference type="Pfam" id="PF13407">
    <property type="entry name" value="Peripla_BP_4"/>
    <property type="match status" value="1"/>
</dbReference>
<evidence type="ECO:0000256" key="4">
    <source>
        <dbReference type="ARBA" id="ARBA00022597"/>
    </source>
</evidence>
<comment type="subunit">
    <text evidence="9">The ABC transporter complex is composed of one ATP-binding protein (MglA), two transmembrane proteins (MglC) and a solute-binding protein (MglB).</text>
</comment>
<comment type="similarity">
    <text evidence="2">Belongs to the bacterial solute-binding protein 2 family.</text>
</comment>
<evidence type="ECO:0000313" key="14">
    <source>
        <dbReference type="Proteomes" id="UP000250086"/>
    </source>
</evidence>
<dbReference type="GO" id="GO:0046872">
    <property type="term" value="F:metal ion binding"/>
    <property type="evidence" value="ECO:0007669"/>
    <property type="project" value="UniProtKB-KW"/>
</dbReference>
<name>A0A2X0VQ85_9GAMM</name>
<evidence type="ECO:0000256" key="11">
    <source>
        <dbReference type="SAM" id="SignalP"/>
    </source>
</evidence>
<keyword evidence="4" id="KW-0762">Sugar transport</keyword>
<dbReference type="PROSITE" id="PS51257">
    <property type="entry name" value="PROKAR_LIPOPROTEIN"/>
    <property type="match status" value="1"/>
</dbReference>
<comment type="subcellular location">
    <subcellularLocation>
        <location evidence="1">Periplasm</location>
    </subcellularLocation>
</comment>
<evidence type="ECO:0000256" key="8">
    <source>
        <dbReference type="ARBA" id="ARBA00022837"/>
    </source>
</evidence>
<dbReference type="InterPro" id="IPR044085">
    <property type="entry name" value="MglB-like_PBP1"/>
</dbReference>
<dbReference type="InterPro" id="IPR028082">
    <property type="entry name" value="Peripla_BP_I"/>
</dbReference>
<protein>
    <recommendedName>
        <fullName evidence="10">D-galactose/methyl-galactoside binding periplasmic protein MglB</fullName>
    </recommendedName>
</protein>
<evidence type="ECO:0000256" key="6">
    <source>
        <dbReference type="ARBA" id="ARBA00022729"/>
    </source>
</evidence>
<dbReference type="GO" id="GO:0030246">
    <property type="term" value="F:carbohydrate binding"/>
    <property type="evidence" value="ECO:0007669"/>
    <property type="project" value="InterPro"/>
</dbReference>
<dbReference type="Gene3D" id="3.40.50.2300">
    <property type="match status" value="2"/>
</dbReference>
<proteinExistence type="inferred from homology"/>
<keyword evidence="7" id="KW-0574">Periplasm</keyword>
<dbReference type="AlphaFoldDB" id="A0A2X0VQ85"/>
<dbReference type="EMBL" id="UAPV01000001">
    <property type="protein sequence ID" value="SPT69910.1"/>
    <property type="molecule type" value="Genomic_DNA"/>
</dbReference>
<gene>
    <name evidence="13" type="primary">mglB_1</name>
    <name evidence="13" type="ORF">NCTC13093_01301</name>
</gene>
<dbReference type="InterPro" id="IPR025997">
    <property type="entry name" value="SBP_2_dom"/>
</dbReference>
<sequence>MDNKYKALACALALTGCSAACADGVKLDAFYFDLSNEFINSLQKSIDSCAKEKGVKVKTHNAADDLLLQSQQIDSAINTKSVNLLLNLVDTSYAYDVADGLKDKDSRVIFVNRLPDKKVLDSFEHAAFIGTDPSSSGYYQVEILKDYIAKGHKVDTNGNGKIDIVLLKGEVDHQDTRDRTQALFNGLKENKIDFNIVHVEYANWGFQQGFDAMDRAIIRNGYDKIELIVGNNDAMALGAIARLNEDKYNIAGGDKTIPVIGIDAIKEAVDAVKSGTMIGTVCNDSQTMARVAIDLFTMPDMDLQALKDKYDLSVEGRVITVPYSKITKE</sequence>
<evidence type="ECO:0000256" key="2">
    <source>
        <dbReference type="ARBA" id="ARBA00007639"/>
    </source>
</evidence>
<evidence type="ECO:0000256" key="7">
    <source>
        <dbReference type="ARBA" id="ARBA00022764"/>
    </source>
</evidence>
<accession>A0A2X0VQ85</accession>
<evidence type="ECO:0000259" key="12">
    <source>
        <dbReference type="Pfam" id="PF13407"/>
    </source>
</evidence>
<feature type="domain" description="Periplasmic binding protein" evidence="12">
    <location>
        <begin position="34"/>
        <end position="295"/>
    </location>
</feature>
<keyword evidence="6 11" id="KW-0732">Signal</keyword>
<dbReference type="Proteomes" id="UP000250086">
    <property type="component" value="Unassembled WGS sequence"/>
</dbReference>
<evidence type="ECO:0000313" key="13">
    <source>
        <dbReference type="EMBL" id="SPT69910.1"/>
    </source>
</evidence>
<dbReference type="CDD" id="cd01539">
    <property type="entry name" value="PBP1_GGBP"/>
    <property type="match status" value="1"/>
</dbReference>
<keyword evidence="3" id="KW-0813">Transport</keyword>
<reference evidence="13 14" key="1">
    <citation type="submission" date="2018-06" db="EMBL/GenBank/DDBJ databases">
        <authorList>
            <consortium name="Pathogen Informatics"/>
            <person name="Doyle S."/>
        </authorList>
    </citation>
    <scope>NUCLEOTIDE SEQUENCE [LARGE SCALE GENOMIC DNA]</scope>
    <source>
        <strain evidence="13 14">NCTC13093</strain>
    </source>
</reference>
<feature type="chain" id="PRO_5015897961" description="D-galactose/methyl-galactoside binding periplasmic protein MglB" evidence="11">
    <location>
        <begin position="23"/>
        <end position="329"/>
    </location>
</feature>
<dbReference type="PANTHER" id="PTHR30036:SF2">
    <property type="entry name" value="D-GALACTOSE_METHYL-GALACTOSIDE BINDING PERIPLASMIC PROTEIN MGLB"/>
    <property type="match status" value="1"/>
</dbReference>
<dbReference type="RefSeq" id="WP_113744039.1">
    <property type="nucleotide sequence ID" value="NZ_UAPV01000001.1"/>
</dbReference>
<evidence type="ECO:0000256" key="10">
    <source>
        <dbReference type="ARBA" id="ARBA00034344"/>
    </source>
</evidence>
<dbReference type="SUPFAM" id="SSF53822">
    <property type="entry name" value="Periplasmic binding protein-like I"/>
    <property type="match status" value="1"/>
</dbReference>
<dbReference type="GO" id="GO:0055085">
    <property type="term" value="P:transmembrane transport"/>
    <property type="evidence" value="ECO:0007669"/>
    <property type="project" value="UniProtKB-ARBA"/>
</dbReference>
<keyword evidence="5" id="KW-0479">Metal-binding</keyword>
<evidence type="ECO:0000256" key="3">
    <source>
        <dbReference type="ARBA" id="ARBA00022448"/>
    </source>
</evidence>
<evidence type="ECO:0000256" key="5">
    <source>
        <dbReference type="ARBA" id="ARBA00022723"/>
    </source>
</evidence>
<dbReference type="InterPro" id="IPR050555">
    <property type="entry name" value="Bact_Solute-Bind_Prot2"/>
</dbReference>
<organism evidence="13 14">
    <name type="scientific">Anaerobiospirillum thomasii</name>
    <dbReference type="NCBI Taxonomy" id="179995"/>
    <lineage>
        <taxon>Bacteria</taxon>
        <taxon>Pseudomonadati</taxon>
        <taxon>Pseudomonadota</taxon>
        <taxon>Gammaproteobacteria</taxon>
        <taxon>Aeromonadales</taxon>
        <taxon>Succinivibrionaceae</taxon>
        <taxon>Anaerobiospirillum</taxon>
    </lineage>
</organism>
<dbReference type="GO" id="GO:0030288">
    <property type="term" value="C:outer membrane-bounded periplasmic space"/>
    <property type="evidence" value="ECO:0007669"/>
    <property type="project" value="TreeGrafter"/>
</dbReference>
<evidence type="ECO:0000256" key="9">
    <source>
        <dbReference type="ARBA" id="ARBA00034323"/>
    </source>
</evidence>
<feature type="signal peptide" evidence="11">
    <location>
        <begin position="1"/>
        <end position="22"/>
    </location>
</feature>
<dbReference type="PANTHER" id="PTHR30036">
    <property type="entry name" value="D-XYLOSE-BINDING PERIPLASMIC PROTEIN"/>
    <property type="match status" value="1"/>
</dbReference>
<evidence type="ECO:0000256" key="1">
    <source>
        <dbReference type="ARBA" id="ARBA00004418"/>
    </source>
</evidence>
<keyword evidence="14" id="KW-1185">Reference proteome</keyword>